<dbReference type="PANTHER" id="PTHR47074">
    <property type="entry name" value="BNAC02G40300D PROTEIN"/>
    <property type="match status" value="1"/>
</dbReference>
<dbReference type="CDD" id="cd06222">
    <property type="entry name" value="RNase_H_like"/>
    <property type="match status" value="1"/>
</dbReference>
<keyword evidence="3" id="KW-1185">Reference proteome</keyword>
<dbReference type="GO" id="GO:0003676">
    <property type="term" value="F:nucleic acid binding"/>
    <property type="evidence" value="ECO:0007669"/>
    <property type="project" value="InterPro"/>
</dbReference>
<dbReference type="Gene3D" id="3.30.420.10">
    <property type="entry name" value="Ribonuclease H-like superfamily/Ribonuclease H"/>
    <property type="match status" value="1"/>
</dbReference>
<evidence type="ECO:0000313" key="3">
    <source>
        <dbReference type="Proteomes" id="UP000008022"/>
    </source>
</evidence>
<dbReference type="SUPFAM" id="SSF53098">
    <property type="entry name" value="Ribonuclease H-like"/>
    <property type="match status" value="1"/>
</dbReference>
<reference evidence="2" key="2">
    <citation type="submission" date="2015-06" db="UniProtKB">
        <authorList>
            <consortium name="EnsemblPlants"/>
        </authorList>
    </citation>
    <scope>IDENTIFICATION</scope>
</reference>
<reference evidence="3" key="1">
    <citation type="submission" date="2013-06" db="EMBL/GenBank/DDBJ databases">
        <authorList>
            <person name="Zhao Q."/>
        </authorList>
    </citation>
    <scope>NUCLEOTIDE SEQUENCE</scope>
    <source>
        <strain evidence="3">cv. W1943</strain>
    </source>
</reference>
<name>A0A0E0MQE3_ORYRU</name>
<dbReference type="PANTHER" id="PTHR47074:SF70">
    <property type="entry name" value="OS07G0513450 PROTEIN"/>
    <property type="match status" value="1"/>
</dbReference>
<accession>A0A0E0MQE3</accession>
<feature type="domain" description="RNase H type-1" evidence="1">
    <location>
        <begin position="55"/>
        <end position="176"/>
    </location>
</feature>
<proteinExistence type="predicted"/>
<protein>
    <recommendedName>
        <fullName evidence="1">RNase H type-1 domain-containing protein</fullName>
    </recommendedName>
</protein>
<dbReference type="Gramene" id="ORUFI01G00580.1">
    <property type="protein sequence ID" value="ORUFI01G00580.1"/>
    <property type="gene ID" value="ORUFI01G00580"/>
</dbReference>
<dbReference type="HOGENOM" id="CLU_000680_14_7_1"/>
<dbReference type="Proteomes" id="UP000008022">
    <property type="component" value="Unassembled WGS sequence"/>
</dbReference>
<dbReference type="Pfam" id="PF13456">
    <property type="entry name" value="RVT_3"/>
    <property type="match status" value="1"/>
</dbReference>
<evidence type="ECO:0000259" key="1">
    <source>
        <dbReference type="Pfam" id="PF13456"/>
    </source>
</evidence>
<organism evidence="2 3">
    <name type="scientific">Oryza rufipogon</name>
    <name type="common">Brownbeard rice</name>
    <name type="synonym">Asian wild rice</name>
    <dbReference type="NCBI Taxonomy" id="4529"/>
    <lineage>
        <taxon>Eukaryota</taxon>
        <taxon>Viridiplantae</taxon>
        <taxon>Streptophyta</taxon>
        <taxon>Embryophyta</taxon>
        <taxon>Tracheophyta</taxon>
        <taxon>Spermatophyta</taxon>
        <taxon>Magnoliopsida</taxon>
        <taxon>Liliopsida</taxon>
        <taxon>Poales</taxon>
        <taxon>Poaceae</taxon>
        <taxon>BOP clade</taxon>
        <taxon>Oryzoideae</taxon>
        <taxon>Oryzeae</taxon>
        <taxon>Oryzinae</taxon>
        <taxon>Oryza</taxon>
    </lineage>
</organism>
<dbReference type="STRING" id="4529.A0A0E0MQE3"/>
<dbReference type="EnsemblPlants" id="ORUFI01G00580.1">
    <property type="protein sequence ID" value="ORUFI01G00580.1"/>
    <property type="gene ID" value="ORUFI01G00580"/>
</dbReference>
<dbReference type="InterPro" id="IPR012337">
    <property type="entry name" value="RNaseH-like_sf"/>
</dbReference>
<dbReference type="InterPro" id="IPR002156">
    <property type="entry name" value="RNaseH_domain"/>
</dbReference>
<dbReference type="GO" id="GO:0004523">
    <property type="term" value="F:RNA-DNA hybrid ribonuclease activity"/>
    <property type="evidence" value="ECO:0007669"/>
    <property type="project" value="InterPro"/>
</dbReference>
<dbReference type="eggNOG" id="KOG1075">
    <property type="taxonomic scope" value="Eukaryota"/>
</dbReference>
<dbReference type="InterPro" id="IPR044730">
    <property type="entry name" value="RNase_H-like_dom_plant"/>
</dbReference>
<sequence length="209" mass="22393">MTKSSQPILIMNPRISQLVASNKESTTIHKPHGFVGKNATDFVRCRPAVGKLKINSDGAYIAETGEGGWGFVIRDSEGEVILSSAGRISYLLDAFQAEVVACLAGARAANALGMGHVIFETDSIILKQAMDADDHRLAATGGLIYELKKLIGSSFLSCSFVFAPRECNRVAHALAALGCKCPRNTVEQWDMMPPGMEDLVASDFAESLS</sequence>
<dbReference type="AlphaFoldDB" id="A0A0E0MQE3"/>
<dbReference type="InterPro" id="IPR036397">
    <property type="entry name" value="RNaseH_sf"/>
</dbReference>
<dbReference type="OMA" id="CPRNTVE"/>
<evidence type="ECO:0000313" key="2">
    <source>
        <dbReference type="EnsemblPlants" id="ORUFI01G00580.1"/>
    </source>
</evidence>
<dbReference type="InterPro" id="IPR052929">
    <property type="entry name" value="RNase_H-like_EbsB-rel"/>
</dbReference>